<dbReference type="AlphaFoldDB" id="A0A1M4MYM6"/>
<organism evidence="1 2">
    <name type="scientific">Donghicola eburneus</name>
    <dbReference type="NCBI Taxonomy" id="393278"/>
    <lineage>
        <taxon>Bacteria</taxon>
        <taxon>Pseudomonadati</taxon>
        <taxon>Pseudomonadota</taxon>
        <taxon>Alphaproteobacteria</taxon>
        <taxon>Rhodobacterales</taxon>
        <taxon>Roseobacteraceae</taxon>
        <taxon>Donghicola</taxon>
    </lineage>
</organism>
<evidence type="ECO:0000313" key="2">
    <source>
        <dbReference type="Proteomes" id="UP000184085"/>
    </source>
</evidence>
<dbReference type="EMBL" id="FMJB01000047">
    <property type="protein sequence ID" value="SCM67672.1"/>
    <property type="molecule type" value="Genomic_DNA"/>
</dbReference>
<proteinExistence type="predicted"/>
<accession>A0A1M4MYM6</accession>
<dbReference type="RefSeq" id="WP_072706313.1">
    <property type="nucleotide sequence ID" value="NZ_FMJB01000047.1"/>
</dbReference>
<gene>
    <name evidence="1" type="ORF">KARMA_1874</name>
</gene>
<reference evidence="2" key="1">
    <citation type="submission" date="2016-09" db="EMBL/GenBank/DDBJ databases">
        <authorList>
            <person name="Wibberg D."/>
        </authorList>
    </citation>
    <scope>NUCLEOTIDE SEQUENCE [LARGE SCALE GENOMIC DNA]</scope>
</reference>
<sequence length="92" mass="10190">MTLTTIVAGLTAAKHSQIDPTERARAGFLQWCLSLEDTTDMRAEARAAIAKLHYFDSDSAALAAFETMLVEATRPMPAPRRRGARRGQMRLQ</sequence>
<dbReference type="Proteomes" id="UP000184085">
    <property type="component" value="Unassembled WGS sequence"/>
</dbReference>
<protein>
    <submittedName>
        <fullName evidence="1">Uncharacterized protein</fullName>
    </submittedName>
</protein>
<keyword evidence="2" id="KW-1185">Reference proteome</keyword>
<evidence type="ECO:0000313" key="1">
    <source>
        <dbReference type="EMBL" id="SCM67672.1"/>
    </source>
</evidence>
<name>A0A1M4MYM6_9RHOB</name>